<sequence length="93" mass="10679">MRAVRDNFAIWIAKAQSIQQVPLSKRVNRSKYSATEFKFWIVGRYSLMPHGSHRNETNKMRKPMVISILCNCKASTLNCFTLQGRTANLPFSS</sequence>
<accession>A0AAN9PSE3</accession>
<dbReference type="EMBL" id="JAYMYQ010000010">
    <property type="protein sequence ID" value="KAK7307818.1"/>
    <property type="molecule type" value="Genomic_DNA"/>
</dbReference>
<evidence type="ECO:0000313" key="2">
    <source>
        <dbReference type="Proteomes" id="UP001367508"/>
    </source>
</evidence>
<organism evidence="1 2">
    <name type="scientific">Canavalia gladiata</name>
    <name type="common">Sword bean</name>
    <name type="synonym">Dolichos gladiatus</name>
    <dbReference type="NCBI Taxonomy" id="3824"/>
    <lineage>
        <taxon>Eukaryota</taxon>
        <taxon>Viridiplantae</taxon>
        <taxon>Streptophyta</taxon>
        <taxon>Embryophyta</taxon>
        <taxon>Tracheophyta</taxon>
        <taxon>Spermatophyta</taxon>
        <taxon>Magnoliopsida</taxon>
        <taxon>eudicotyledons</taxon>
        <taxon>Gunneridae</taxon>
        <taxon>Pentapetalae</taxon>
        <taxon>rosids</taxon>
        <taxon>fabids</taxon>
        <taxon>Fabales</taxon>
        <taxon>Fabaceae</taxon>
        <taxon>Papilionoideae</taxon>
        <taxon>50 kb inversion clade</taxon>
        <taxon>NPAAA clade</taxon>
        <taxon>indigoferoid/millettioid clade</taxon>
        <taxon>Phaseoleae</taxon>
        <taxon>Canavalia</taxon>
    </lineage>
</organism>
<name>A0AAN9PSE3_CANGL</name>
<keyword evidence="2" id="KW-1185">Reference proteome</keyword>
<dbReference type="Proteomes" id="UP001367508">
    <property type="component" value="Unassembled WGS sequence"/>
</dbReference>
<dbReference type="AlphaFoldDB" id="A0AAN9PSE3"/>
<protein>
    <submittedName>
        <fullName evidence="1">Uncharacterized protein</fullName>
    </submittedName>
</protein>
<proteinExistence type="predicted"/>
<evidence type="ECO:0000313" key="1">
    <source>
        <dbReference type="EMBL" id="KAK7307818.1"/>
    </source>
</evidence>
<reference evidence="1 2" key="1">
    <citation type="submission" date="2024-01" db="EMBL/GenBank/DDBJ databases">
        <title>The genomes of 5 underutilized Papilionoideae crops provide insights into root nodulation and disease resistanc.</title>
        <authorList>
            <person name="Jiang F."/>
        </authorList>
    </citation>
    <scope>NUCLEOTIDE SEQUENCE [LARGE SCALE GENOMIC DNA]</scope>
    <source>
        <strain evidence="1">LVBAO_FW01</strain>
        <tissue evidence="1">Leaves</tissue>
    </source>
</reference>
<gene>
    <name evidence="1" type="ORF">VNO77_41220</name>
</gene>
<comment type="caution">
    <text evidence="1">The sequence shown here is derived from an EMBL/GenBank/DDBJ whole genome shotgun (WGS) entry which is preliminary data.</text>
</comment>